<evidence type="ECO:0000256" key="4">
    <source>
        <dbReference type="ARBA" id="ARBA00022692"/>
    </source>
</evidence>
<dbReference type="Pfam" id="PF12911">
    <property type="entry name" value="OppC_N"/>
    <property type="match status" value="1"/>
</dbReference>
<proteinExistence type="inferred from homology"/>
<protein>
    <submittedName>
        <fullName evidence="9">ABC transporter permease</fullName>
    </submittedName>
</protein>
<evidence type="ECO:0000256" key="1">
    <source>
        <dbReference type="ARBA" id="ARBA00004651"/>
    </source>
</evidence>
<feature type="transmembrane region" description="Helical" evidence="7">
    <location>
        <begin position="276"/>
        <end position="297"/>
    </location>
</feature>
<evidence type="ECO:0000313" key="10">
    <source>
        <dbReference type="Proteomes" id="UP001597493"/>
    </source>
</evidence>
<dbReference type="InterPro" id="IPR050366">
    <property type="entry name" value="BP-dependent_transpt_permease"/>
</dbReference>
<dbReference type="Proteomes" id="UP001597493">
    <property type="component" value="Unassembled WGS sequence"/>
</dbReference>
<evidence type="ECO:0000259" key="8">
    <source>
        <dbReference type="PROSITE" id="PS50928"/>
    </source>
</evidence>
<organism evidence="9 10">
    <name type="scientific">Paenibacillus thailandensis</name>
    <dbReference type="NCBI Taxonomy" id="393250"/>
    <lineage>
        <taxon>Bacteria</taxon>
        <taxon>Bacillati</taxon>
        <taxon>Bacillota</taxon>
        <taxon>Bacilli</taxon>
        <taxon>Bacillales</taxon>
        <taxon>Paenibacillaceae</taxon>
        <taxon>Paenibacillus</taxon>
    </lineage>
</organism>
<feature type="transmembrane region" description="Helical" evidence="7">
    <location>
        <begin position="111"/>
        <end position="135"/>
    </location>
</feature>
<feature type="domain" description="ABC transmembrane type-1" evidence="8">
    <location>
        <begin position="105"/>
        <end position="294"/>
    </location>
</feature>
<evidence type="ECO:0000256" key="7">
    <source>
        <dbReference type="RuleBase" id="RU363032"/>
    </source>
</evidence>
<feature type="transmembrane region" description="Helical" evidence="7">
    <location>
        <begin position="222"/>
        <end position="244"/>
    </location>
</feature>
<dbReference type="InterPro" id="IPR035906">
    <property type="entry name" value="MetI-like_sf"/>
</dbReference>
<evidence type="ECO:0000256" key="2">
    <source>
        <dbReference type="ARBA" id="ARBA00022448"/>
    </source>
</evidence>
<gene>
    <name evidence="9" type="ORF">ACFSW5_24555</name>
</gene>
<dbReference type="InterPro" id="IPR000515">
    <property type="entry name" value="MetI-like"/>
</dbReference>
<dbReference type="PANTHER" id="PTHR43386:SF22">
    <property type="entry name" value="OLIGOPEPTIDE TRANSPORT SYSTEM PERMEASE PROTEIN OPPC"/>
    <property type="match status" value="1"/>
</dbReference>
<dbReference type="EMBL" id="JBHUMY010000043">
    <property type="protein sequence ID" value="MFD2663414.1"/>
    <property type="molecule type" value="Genomic_DNA"/>
</dbReference>
<reference evidence="10" key="1">
    <citation type="journal article" date="2019" name="Int. J. Syst. Evol. Microbiol.">
        <title>The Global Catalogue of Microorganisms (GCM) 10K type strain sequencing project: providing services to taxonomists for standard genome sequencing and annotation.</title>
        <authorList>
            <consortium name="The Broad Institute Genomics Platform"/>
            <consortium name="The Broad Institute Genome Sequencing Center for Infectious Disease"/>
            <person name="Wu L."/>
            <person name="Ma J."/>
        </authorList>
    </citation>
    <scope>NUCLEOTIDE SEQUENCE [LARGE SCALE GENOMIC DNA]</scope>
    <source>
        <strain evidence="10">TISTR 1827</strain>
    </source>
</reference>
<dbReference type="SUPFAM" id="SSF161098">
    <property type="entry name" value="MetI-like"/>
    <property type="match status" value="1"/>
</dbReference>
<feature type="transmembrane region" description="Helical" evidence="7">
    <location>
        <begin position="45"/>
        <end position="65"/>
    </location>
</feature>
<dbReference type="PROSITE" id="PS50928">
    <property type="entry name" value="ABC_TM1"/>
    <property type="match status" value="1"/>
</dbReference>
<dbReference type="RefSeq" id="WP_379279390.1">
    <property type="nucleotide sequence ID" value="NZ_JBHUGT010000055.1"/>
</dbReference>
<dbReference type="CDD" id="cd06261">
    <property type="entry name" value="TM_PBP2"/>
    <property type="match status" value="1"/>
</dbReference>
<evidence type="ECO:0000313" key="9">
    <source>
        <dbReference type="EMBL" id="MFD2663414.1"/>
    </source>
</evidence>
<name>A0ABW5R3S8_9BACL</name>
<feature type="transmembrane region" description="Helical" evidence="7">
    <location>
        <begin position="147"/>
        <end position="164"/>
    </location>
</feature>
<comment type="similarity">
    <text evidence="7">Belongs to the binding-protein-dependent transport system permease family.</text>
</comment>
<keyword evidence="3" id="KW-1003">Cell membrane</keyword>
<comment type="caution">
    <text evidence="9">The sequence shown here is derived from an EMBL/GenBank/DDBJ whole genome shotgun (WGS) entry which is preliminary data.</text>
</comment>
<dbReference type="Gene3D" id="1.10.3720.10">
    <property type="entry name" value="MetI-like"/>
    <property type="match status" value="1"/>
</dbReference>
<keyword evidence="5 7" id="KW-1133">Transmembrane helix</keyword>
<keyword evidence="4 7" id="KW-0812">Transmembrane</keyword>
<evidence type="ECO:0000256" key="3">
    <source>
        <dbReference type="ARBA" id="ARBA00022475"/>
    </source>
</evidence>
<evidence type="ECO:0000256" key="6">
    <source>
        <dbReference type="ARBA" id="ARBA00023136"/>
    </source>
</evidence>
<keyword evidence="2 7" id="KW-0813">Transport</keyword>
<keyword evidence="6 7" id="KW-0472">Membrane</keyword>
<evidence type="ECO:0000256" key="5">
    <source>
        <dbReference type="ARBA" id="ARBA00022989"/>
    </source>
</evidence>
<accession>A0ABW5R3S8</accession>
<dbReference type="PANTHER" id="PTHR43386">
    <property type="entry name" value="OLIGOPEPTIDE TRANSPORT SYSTEM PERMEASE PROTEIN APPC"/>
    <property type="match status" value="1"/>
</dbReference>
<feature type="transmembrane region" description="Helical" evidence="7">
    <location>
        <begin position="170"/>
        <end position="187"/>
    </location>
</feature>
<dbReference type="InterPro" id="IPR025966">
    <property type="entry name" value="OppC_N"/>
</dbReference>
<comment type="subcellular location">
    <subcellularLocation>
        <location evidence="1 7">Cell membrane</location>
        <topology evidence="1 7">Multi-pass membrane protein</topology>
    </subcellularLocation>
</comment>
<sequence length="307" mass="34019">MSEKTFQPSDFAKLSDKEKQPEVIVRESISAWKDAWFRLRSNKMAMVSLGILFVIVLMAIFGQMMTPYDYRTNDLQNTNLAPNGDHWFGTDGLGRDMFERTWMGAGISLQVGIYAALVDLVLGVIIGGIMGYYGGRIDEVLNRICEILYSIPNLLIVILLTVVFQPSMGTIILALSITGWINMAWIVRGQIMQLKNQEYVLASRSLGAGTGRILFRHLVPNAIGPIVVTITMTVPNAIFAEAFLSFLGLGVQSPAASLGTLINDALKSMTVYPWRMWIPAVVISLTMLCFNIFGDGLRDALDPKMKK</sequence>
<dbReference type="Pfam" id="PF00528">
    <property type="entry name" value="BPD_transp_1"/>
    <property type="match status" value="1"/>
</dbReference>
<keyword evidence="10" id="KW-1185">Reference proteome</keyword>